<evidence type="ECO:0000313" key="3">
    <source>
        <dbReference type="Proteomes" id="UP001150569"/>
    </source>
</evidence>
<dbReference type="Proteomes" id="UP001150569">
    <property type="component" value="Unassembled WGS sequence"/>
</dbReference>
<evidence type="ECO:0000313" key="2">
    <source>
        <dbReference type="EMBL" id="KAJ1912714.1"/>
    </source>
</evidence>
<dbReference type="OrthoDB" id="5553242at2759"/>
<dbReference type="PANTHER" id="PTHR39218">
    <property type="entry name" value="OXIDOREDUCTASE 14 KDA SUBUNIT, PUTATIVE (AFU_ORTHOLOGUE AFUA_1G12110)-RELATED"/>
    <property type="match status" value="1"/>
</dbReference>
<keyword evidence="3" id="KW-1185">Reference proteome</keyword>
<dbReference type="EMBL" id="JANBPT010000808">
    <property type="protein sequence ID" value="KAJ1912714.1"/>
    <property type="molecule type" value="Genomic_DNA"/>
</dbReference>
<name>A0A9W8DJR2_9FUNG</name>
<sequence>MVFKYMLTGMGFGFFGRMYAMGLANRPFFEAYTGYAIYIALGGVGGIWYKGFKEEQQMLYEMRYRTVMDHRAKREAKLAAEAEATQ</sequence>
<gene>
    <name evidence="2" type="ORF">IWQ60_009538</name>
</gene>
<feature type="transmembrane region" description="Helical" evidence="1">
    <location>
        <begin position="32"/>
        <end position="49"/>
    </location>
</feature>
<comment type="caution">
    <text evidence="2">The sequence shown here is derived from an EMBL/GenBank/DDBJ whole genome shotgun (WGS) entry which is preliminary data.</text>
</comment>
<keyword evidence="1" id="KW-0812">Transmembrane</keyword>
<dbReference type="PANTHER" id="PTHR39218:SF1">
    <property type="entry name" value="OXIDOREDUCTASE 14 KDA SUBUNIT, PUTATIVE (AFU_ORTHOLOGUE AFUA_1G12110)-RELATED"/>
    <property type="match status" value="1"/>
</dbReference>
<reference evidence="2" key="1">
    <citation type="submission" date="2022-07" db="EMBL/GenBank/DDBJ databases">
        <title>Phylogenomic reconstructions and comparative analyses of Kickxellomycotina fungi.</title>
        <authorList>
            <person name="Reynolds N.K."/>
            <person name="Stajich J.E."/>
            <person name="Barry K."/>
            <person name="Grigoriev I.V."/>
            <person name="Crous P."/>
            <person name="Smith M.E."/>
        </authorList>
    </citation>
    <scope>NUCLEOTIDE SEQUENCE</scope>
    <source>
        <strain evidence="2">RSA 861</strain>
    </source>
</reference>
<accession>A0A9W8DJR2</accession>
<protein>
    <submittedName>
        <fullName evidence="2">Uncharacterized protein</fullName>
    </submittedName>
</protein>
<keyword evidence="1" id="KW-1133">Transmembrane helix</keyword>
<dbReference type="AlphaFoldDB" id="A0A9W8DJR2"/>
<proteinExistence type="predicted"/>
<organism evidence="2 3">
    <name type="scientific">Tieghemiomyces parasiticus</name>
    <dbReference type="NCBI Taxonomy" id="78921"/>
    <lineage>
        <taxon>Eukaryota</taxon>
        <taxon>Fungi</taxon>
        <taxon>Fungi incertae sedis</taxon>
        <taxon>Zoopagomycota</taxon>
        <taxon>Kickxellomycotina</taxon>
        <taxon>Dimargaritomycetes</taxon>
        <taxon>Dimargaritales</taxon>
        <taxon>Dimargaritaceae</taxon>
        <taxon>Tieghemiomyces</taxon>
    </lineage>
</organism>
<keyword evidence="1" id="KW-0472">Membrane</keyword>
<evidence type="ECO:0000256" key="1">
    <source>
        <dbReference type="SAM" id="Phobius"/>
    </source>
</evidence>